<dbReference type="PROSITE" id="PS00518">
    <property type="entry name" value="ZF_RING_1"/>
    <property type="match status" value="1"/>
</dbReference>
<dbReference type="GO" id="GO:0008270">
    <property type="term" value="F:zinc ion binding"/>
    <property type="evidence" value="ECO:0007669"/>
    <property type="project" value="UniProtKB-KW"/>
</dbReference>
<keyword evidence="2 4" id="KW-0863">Zinc-finger</keyword>
<evidence type="ECO:0000256" key="3">
    <source>
        <dbReference type="ARBA" id="ARBA00022833"/>
    </source>
</evidence>
<dbReference type="EMBL" id="QPFP01000099">
    <property type="protein sequence ID" value="TEB22008.1"/>
    <property type="molecule type" value="Genomic_DNA"/>
</dbReference>
<dbReference type="InterPro" id="IPR047134">
    <property type="entry name" value="RNF4"/>
</dbReference>
<organism evidence="6 7">
    <name type="scientific">Coprinellus micaceus</name>
    <name type="common">Glistening ink-cap mushroom</name>
    <name type="synonym">Coprinus micaceus</name>
    <dbReference type="NCBI Taxonomy" id="71717"/>
    <lineage>
        <taxon>Eukaryota</taxon>
        <taxon>Fungi</taxon>
        <taxon>Dikarya</taxon>
        <taxon>Basidiomycota</taxon>
        <taxon>Agaricomycotina</taxon>
        <taxon>Agaricomycetes</taxon>
        <taxon>Agaricomycetidae</taxon>
        <taxon>Agaricales</taxon>
        <taxon>Agaricineae</taxon>
        <taxon>Psathyrellaceae</taxon>
        <taxon>Coprinellus</taxon>
    </lineage>
</organism>
<sequence length="191" mass="21499">MASCNICLEGFKQPVSLPCGHIFCTECVIKTVQAIRPIRTIHSCPMCRASYNIAPLNPLVLPSHLRPFITPTIRRVFLDSSEESKESSSSIPPNVAEELARLRSENLALKSHCTLWKRRAEVHSAATLGLLDLARTVRDQAASLARERDEWARRCHSLKRKLDDHAQPPPYVLLVSPTLQVKSLELIKWLC</sequence>
<dbReference type="GO" id="GO:0045944">
    <property type="term" value="P:positive regulation of transcription by RNA polymerase II"/>
    <property type="evidence" value="ECO:0007669"/>
    <property type="project" value="TreeGrafter"/>
</dbReference>
<dbReference type="OrthoDB" id="6270329at2759"/>
<dbReference type="PANTHER" id="PTHR23041:SF78">
    <property type="entry name" value="E3 UBIQUITIN-PROTEIN LIGASE RNF4"/>
    <property type="match status" value="1"/>
</dbReference>
<dbReference type="PANTHER" id="PTHR23041">
    <property type="entry name" value="RING FINGER DOMAIN-CONTAINING"/>
    <property type="match status" value="1"/>
</dbReference>
<dbReference type="PROSITE" id="PS50089">
    <property type="entry name" value="ZF_RING_2"/>
    <property type="match status" value="1"/>
</dbReference>
<protein>
    <recommendedName>
        <fullName evidence="5">RING-type domain-containing protein</fullName>
    </recommendedName>
</protein>
<feature type="domain" description="RING-type" evidence="5">
    <location>
        <begin position="4"/>
        <end position="48"/>
    </location>
</feature>
<dbReference type="InterPro" id="IPR027370">
    <property type="entry name" value="Znf-RING_euk"/>
</dbReference>
<dbReference type="SUPFAM" id="SSF57850">
    <property type="entry name" value="RING/U-box"/>
    <property type="match status" value="1"/>
</dbReference>
<reference evidence="6 7" key="1">
    <citation type="journal article" date="2019" name="Nat. Ecol. Evol.">
        <title>Megaphylogeny resolves global patterns of mushroom evolution.</title>
        <authorList>
            <person name="Varga T."/>
            <person name="Krizsan K."/>
            <person name="Foldi C."/>
            <person name="Dima B."/>
            <person name="Sanchez-Garcia M."/>
            <person name="Sanchez-Ramirez S."/>
            <person name="Szollosi G.J."/>
            <person name="Szarkandi J.G."/>
            <person name="Papp V."/>
            <person name="Albert L."/>
            <person name="Andreopoulos W."/>
            <person name="Angelini C."/>
            <person name="Antonin V."/>
            <person name="Barry K.W."/>
            <person name="Bougher N.L."/>
            <person name="Buchanan P."/>
            <person name="Buyck B."/>
            <person name="Bense V."/>
            <person name="Catcheside P."/>
            <person name="Chovatia M."/>
            <person name="Cooper J."/>
            <person name="Damon W."/>
            <person name="Desjardin D."/>
            <person name="Finy P."/>
            <person name="Geml J."/>
            <person name="Haridas S."/>
            <person name="Hughes K."/>
            <person name="Justo A."/>
            <person name="Karasinski D."/>
            <person name="Kautmanova I."/>
            <person name="Kiss B."/>
            <person name="Kocsube S."/>
            <person name="Kotiranta H."/>
            <person name="LaButti K.M."/>
            <person name="Lechner B.E."/>
            <person name="Liimatainen K."/>
            <person name="Lipzen A."/>
            <person name="Lukacs Z."/>
            <person name="Mihaltcheva S."/>
            <person name="Morgado L.N."/>
            <person name="Niskanen T."/>
            <person name="Noordeloos M.E."/>
            <person name="Ohm R.A."/>
            <person name="Ortiz-Santana B."/>
            <person name="Ovrebo C."/>
            <person name="Racz N."/>
            <person name="Riley R."/>
            <person name="Savchenko A."/>
            <person name="Shiryaev A."/>
            <person name="Soop K."/>
            <person name="Spirin V."/>
            <person name="Szebenyi C."/>
            <person name="Tomsovsky M."/>
            <person name="Tulloss R.E."/>
            <person name="Uehling J."/>
            <person name="Grigoriev I.V."/>
            <person name="Vagvolgyi C."/>
            <person name="Papp T."/>
            <person name="Martin F.M."/>
            <person name="Miettinen O."/>
            <person name="Hibbett D.S."/>
            <person name="Nagy L.G."/>
        </authorList>
    </citation>
    <scope>NUCLEOTIDE SEQUENCE [LARGE SCALE GENOMIC DNA]</scope>
    <source>
        <strain evidence="6 7">FP101781</strain>
    </source>
</reference>
<dbReference type="InterPro" id="IPR017907">
    <property type="entry name" value="Znf_RING_CS"/>
</dbReference>
<evidence type="ECO:0000313" key="6">
    <source>
        <dbReference type="EMBL" id="TEB22008.1"/>
    </source>
</evidence>
<gene>
    <name evidence="6" type="ORF">FA13DRAFT_1642028</name>
</gene>
<dbReference type="AlphaFoldDB" id="A0A4Y7SK23"/>
<dbReference type="Pfam" id="PF13445">
    <property type="entry name" value="zf-RING_UBOX"/>
    <property type="match status" value="1"/>
</dbReference>
<keyword evidence="3" id="KW-0862">Zinc</keyword>
<evidence type="ECO:0000313" key="7">
    <source>
        <dbReference type="Proteomes" id="UP000298030"/>
    </source>
</evidence>
<evidence type="ECO:0000256" key="4">
    <source>
        <dbReference type="PROSITE-ProRule" id="PRU00175"/>
    </source>
</evidence>
<evidence type="ECO:0000256" key="2">
    <source>
        <dbReference type="ARBA" id="ARBA00022771"/>
    </source>
</evidence>
<dbReference type="Proteomes" id="UP000298030">
    <property type="component" value="Unassembled WGS sequence"/>
</dbReference>
<evidence type="ECO:0000256" key="1">
    <source>
        <dbReference type="ARBA" id="ARBA00022723"/>
    </source>
</evidence>
<evidence type="ECO:0000259" key="5">
    <source>
        <dbReference type="PROSITE" id="PS50089"/>
    </source>
</evidence>
<keyword evidence="7" id="KW-1185">Reference proteome</keyword>
<dbReference type="SMART" id="SM00184">
    <property type="entry name" value="RING"/>
    <property type="match status" value="1"/>
</dbReference>
<accession>A0A4Y7SK23</accession>
<dbReference type="InterPro" id="IPR001841">
    <property type="entry name" value="Znf_RING"/>
</dbReference>
<proteinExistence type="predicted"/>
<name>A0A4Y7SK23_COPMI</name>
<dbReference type="Gene3D" id="3.30.40.10">
    <property type="entry name" value="Zinc/RING finger domain, C3HC4 (zinc finger)"/>
    <property type="match status" value="1"/>
</dbReference>
<dbReference type="STRING" id="71717.A0A4Y7SK23"/>
<keyword evidence="1" id="KW-0479">Metal-binding</keyword>
<dbReference type="InterPro" id="IPR013083">
    <property type="entry name" value="Znf_RING/FYVE/PHD"/>
</dbReference>
<comment type="caution">
    <text evidence="6">The sequence shown here is derived from an EMBL/GenBank/DDBJ whole genome shotgun (WGS) entry which is preliminary data.</text>
</comment>